<dbReference type="FunFam" id="2.10.25.10:FF:000014">
    <property type="entry name" value="Latent-transforming growth factor beta-binding protein 3"/>
    <property type="match status" value="5"/>
</dbReference>
<comment type="cofactor">
    <cofactor evidence="18">
        <name>Cu(2+)</name>
        <dbReference type="ChEBI" id="CHEBI:29036"/>
    </cofactor>
    <text evidence="18">Binds 2 Cu(2+) ions per subunit.</text>
</comment>
<evidence type="ECO:0000256" key="16">
    <source>
        <dbReference type="ARBA" id="ARBA00023180"/>
    </source>
</evidence>
<dbReference type="GO" id="GO:0001527">
    <property type="term" value="C:microfibril"/>
    <property type="evidence" value="ECO:0007669"/>
    <property type="project" value="UniProtKB-ARBA"/>
</dbReference>
<feature type="disulfide bond" evidence="20">
    <location>
        <begin position="126"/>
        <end position="135"/>
    </location>
</feature>
<feature type="domain" description="EGF-like" evidence="22">
    <location>
        <begin position="417"/>
        <end position="453"/>
    </location>
</feature>
<dbReference type="InterPro" id="IPR036773">
    <property type="entry name" value="TB_dom_sf"/>
</dbReference>
<keyword evidence="10" id="KW-0677">Repeat</keyword>
<evidence type="ECO:0000256" key="19">
    <source>
        <dbReference type="PIRSR" id="PIRSR600720-3"/>
    </source>
</evidence>
<keyword evidence="16" id="KW-0325">Glycoprotein</keyword>
<comment type="catalytic activity">
    <reaction evidence="17">
        <text>a [peptide]-C-terminal glycine + 2 L-ascorbate + O2 = a [peptide]-C-terminal (2S)-2-hydroxyglycine + 2 monodehydro-L-ascorbate radical + H2O</text>
        <dbReference type="Rhea" id="RHEA:21452"/>
        <dbReference type="Rhea" id="RHEA-COMP:13486"/>
        <dbReference type="Rhea" id="RHEA-COMP:15321"/>
        <dbReference type="ChEBI" id="CHEBI:15377"/>
        <dbReference type="ChEBI" id="CHEBI:15379"/>
        <dbReference type="ChEBI" id="CHEBI:38290"/>
        <dbReference type="ChEBI" id="CHEBI:59513"/>
        <dbReference type="ChEBI" id="CHEBI:137000"/>
        <dbReference type="ChEBI" id="CHEBI:142768"/>
        <dbReference type="EC" id="1.14.17.3"/>
    </reaction>
</comment>
<dbReference type="Pfam" id="PF00683">
    <property type="entry name" value="TB"/>
    <property type="match status" value="9"/>
</dbReference>
<feature type="domain" description="EGF-like" evidence="22">
    <location>
        <begin position="1967"/>
        <end position="2007"/>
    </location>
</feature>
<feature type="domain" description="EGF-like" evidence="22">
    <location>
        <begin position="1341"/>
        <end position="1377"/>
    </location>
</feature>
<dbReference type="PANTHER" id="PTHR47333:SF4">
    <property type="entry name" value="EGF-LIKE DOMAIN-CONTAINING PROTEIN"/>
    <property type="match status" value="1"/>
</dbReference>
<feature type="domain" description="EGF-like" evidence="22">
    <location>
        <begin position="1245"/>
        <end position="1283"/>
    </location>
</feature>
<dbReference type="SUPFAM" id="SSF57581">
    <property type="entry name" value="TB module/8-cys domain"/>
    <property type="match status" value="9"/>
</dbReference>
<evidence type="ECO:0000256" key="11">
    <source>
        <dbReference type="ARBA" id="ARBA00022837"/>
    </source>
</evidence>
<keyword evidence="25" id="KW-1185">Reference proteome</keyword>
<feature type="disulfide bond" evidence="20">
    <location>
        <begin position="108"/>
        <end position="118"/>
    </location>
</feature>
<feature type="domain" description="EGF-like" evidence="22">
    <location>
        <begin position="1110"/>
        <end position="1150"/>
    </location>
</feature>
<dbReference type="PROSITE" id="PS00022">
    <property type="entry name" value="EGF_1"/>
    <property type="match status" value="1"/>
</dbReference>
<dbReference type="InterPro" id="IPR036939">
    <property type="entry name" value="Cu2_ascorb_mOase_N_sf"/>
</dbReference>
<dbReference type="Pfam" id="PF12662">
    <property type="entry name" value="cEGF"/>
    <property type="match status" value="5"/>
</dbReference>
<evidence type="ECO:0000256" key="3">
    <source>
        <dbReference type="ARBA" id="ARBA00010676"/>
    </source>
</evidence>
<dbReference type="Pfam" id="PF01082">
    <property type="entry name" value="Cu2_monooxygen"/>
    <property type="match status" value="1"/>
</dbReference>
<feature type="disulfide bond" evidence="19">
    <location>
        <begin position="2731"/>
        <end position="2776"/>
    </location>
</feature>
<feature type="domain" description="EGF-like" evidence="22">
    <location>
        <begin position="2089"/>
        <end position="2130"/>
    </location>
</feature>
<dbReference type="Pfam" id="PF00008">
    <property type="entry name" value="EGF"/>
    <property type="match status" value="1"/>
</dbReference>
<name>A0A6J8B5I8_MYTCO</name>
<reference evidence="24 25" key="1">
    <citation type="submission" date="2020-06" db="EMBL/GenBank/DDBJ databases">
        <authorList>
            <person name="Li R."/>
            <person name="Bekaert M."/>
        </authorList>
    </citation>
    <scope>NUCLEOTIDE SEQUENCE [LARGE SCALE GENOMIC DNA]</scope>
    <source>
        <strain evidence="25">wild</strain>
    </source>
</reference>
<evidence type="ECO:0000256" key="10">
    <source>
        <dbReference type="ARBA" id="ARBA00022737"/>
    </source>
</evidence>
<dbReference type="PANTHER" id="PTHR47333">
    <property type="entry name" value="VON WILLEBRAND FACTOR C AND EGF DOMAIN-CONTAINING PROTEIN"/>
    <property type="match status" value="1"/>
</dbReference>
<evidence type="ECO:0000256" key="8">
    <source>
        <dbReference type="ARBA" id="ARBA00022723"/>
    </source>
</evidence>
<organism evidence="24 25">
    <name type="scientific">Mytilus coruscus</name>
    <name type="common">Sea mussel</name>
    <dbReference type="NCBI Taxonomy" id="42192"/>
    <lineage>
        <taxon>Eukaryota</taxon>
        <taxon>Metazoa</taxon>
        <taxon>Spiralia</taxon>
        <taxon>Lophotrochozoa</taxon>
        <taxon>Mollusca</taxon>
        <taxon>Bivalvia</taxon>
        <taxon>Autobranchia</taxon>
        <taxon>Pteriomorphia</taxon>
        <taxon>Mytilida</taxon>
        <taxon>Mytiloidea</taxon>
        <taxon>Mytilidae</taxon>
        <taxon>Mytilinae</taxon>
        <taxon>Mytilus</taxon>
    </lineage>
</organism>
<evidence type="ECO:0000259" key="22">
    <source>
        <dbReference type="PROSITE" id="PS50026"/>
    </source>
</evidence>
<evidence type="ECO:0000256" key="15">
    <source>
        <dbReference type="ARBA" id="ARBA00023157"/>
    </source>
</evidence>
<feature type="binding site" evidence="18">
    <location>
        <position position="2905"/>
    </location>
    <ligand>
        <name>Cu(2+)</name>
        <dbReference type="ChEBI" id="CHEBI:29036"/>
        <label>1</label>
        <note>catalytic</note>
    </ligand>
</feature>
<dbReference type="GO" id="GO:0006518">
    <property type="term" value="P:peptide metabolic process"/>
    <property type="evidence" value="ECO:0007669"/>
    <property type="project" value="InterPro"/>
</dbReference>
<keyword evidence="9 21" id="KW-0732">Signal</keyword>
<evidence type="ECO:0000256" key="6">
    <source>
        <dbReference type="ARBA" id="ARBA00022530"/>
    </source>
</evidence>
<feature type="domain" description="EGF-like" evidence="22">
    <location>
        <begin position="1068"/>
        <end position="1109"/>
    </location>
</feature>
<dbReference type="FunFam" id="2.10.25.10:FF:000005">
    <property type="entry name" value="Fibrillin 2"/>
    <property type="match status" value="2"/>
</dbReference>
<keyword evidence="12" id="KW-0560">Oxidoreductase</keyword>
<feature type="domain" description="EGF-like" evidence="22">
    <location>
        <begin position="226"/>
        <end position="267"/>
    </location>
</feature>
<dbReference type="PROSITE" id="PS00010">
    <property type="entry name" value="ASX_HYDROXYL"/>
    <property type="match status" value="37"/>
</dbReference>
<dbReference type="FunFam" id="2.10.25.10:FF:000017">
    <property type="entry name" value="latent-transforming growth factor beta-binding protein 4 isoform X1"/>
    <property type="match status" value="1"/>
</dbReference>
<dbReference type="Pfam" id="PF07645">
    <property type="entry name" value="EGF_CA"/>
    <property type="match status" value="25"/>
</dbReference>
<gene>
    <name evidence="24" type="ORF">MCOR_14785</name>
</gene>
<dbReference type="PROSITE" id="PS01187">
    <property type="entry name" value="EGF_CA"/>
    <property type="match status" value="15"/>
</dbReference>
<feature type="domain" description="EGF-like" evidence="22">
    <location>
        <begin position="1658"/>
        <end position="1700"/>
    </location>
</feature>
<comment type="similarity">
    <text evidence="3">Belongs to the copper type II ascorbate-dependent monooxygenase family.</text>
</comment>
<feature type="domain" description="EGF-like" evidence="22">
    <location>
        <begin position="458"/>
        <end position="499"/>
    </location>
</feature>
<feature type="disulfide bond" evidence="20">
    <location>
        <begin position="545"/>
        <end position="555"/>
    </location>
</feature>
<dbReference type="InterPro" id="IPR000152">
    <property type="entry name" value="EGF-type_Asp/Asn_hydroxyl_site"/>
</dbReference>
<evidence type="ECO:0000256" key="20">
    <source>
        <dbReference type="PROSITE-ProRule" id="PRU00076"/>
    </source>
</evidence>
<dbReference type="InterPro" id="IPR052080">
    <property type="entry name" value="vWF_C/EGF_Fibrillin"/>
</dbReference>
<dbReference type="PROSITE" id="PS50026">
    <property type="entry name" value="EGF_3"/>
    <property type="match status" value="34"/>
</dbReference>
<dbReference type="GO" id="GO:0005509">
    <property type="term" value="F:calcium ion binding"/>
    <property type="evidence" value="ECO:0007669"/>
    <property type="project" value="InterPro"/>
</dbReference>
<feature type="binding site" evidence="18">
    <location>
        <position position="2756"/>
    </location>
    <ligand>
        <name>Cu(2+)</name>
        <dbReference type="ChEBI" id="CHEBI:29036"/>
        <label>1</label>
        <note>catalytic</note>
    </ligand>
</feature>
<keyword evidence="6" id="KW-0272">Extracellular matrix</keyword>
<feature type="domain" description="EGF-like" evidence="22">
    <location>
        <begin position="839"/>
        <end position="880"/>
    </location>
</feature>
<keyword evidence="14" id="KW-0503">Monooxygenase</keyword>
<dbReference type="SMART" id="SM00179">
    <property type="entry name" value="EGF_CA"/>
    <property type="match status" value="41"/>
</dbReference>
<dbReference type="FunFam" id="2.10.25.10:FF:000804">
    <property type="entry name" value="Fibrillin-1"/>
    <property type="match status" value="1"/>
</dbReference>
<dbReference type="InterPro" id="IPR026823">
    <property type="entry name" value="cEGF"/>
</dbReference>
<feature type="domain" description="EGF-like" evidence="22">
    <location>
        <begin position="1026"/>
        <end position="1067"/>
    </location>
</feature>
<dbReference type="Proteomes" id="UP000507470">
    <property type="component" value="Unassembled WGS sequence"/>
</dbReference>
<dbReference type="FunFam" id="2.10.25.10:FF:000653">
    <property type="entry name" value="Putative Fibrillin-1"/>
    <property type="match status" value="1"/>
</dbReference>
<feature type="domain" description="TB" evidence="23">
    <location>
        <begin position="142"/>
        <end position="184"/>
    </location>
</feature>
<dbReference type="FunFam" id="2.10.25.10:FF:000008">
    <property type="entry name" value="Signal peptide, CUB domain, EGF-like 2"/>
    <property type="match status" value="1"/>
</dbReference>
<feature type="domain" description="EGF-like" evidence="22">
    <location>
        <begin position="2008"/>
        <end position="2048"/>
    </location>
</feature>
<dbReference type="PRINTS" id="PR00790">
    <property type="entry name" value="PAMONOXGNASE"/>
</dbReference>
<dbReference type="InterPro" id="IPR001881">
    <property type="entry name" value="EGF-like_Ca-bd_dom"/>
</dbReference>
<dbReference type="EMBL" id="CACVKT020002579">
    <property type="protein sequence ID" value="CAC5378600.1"/>
    <property type="molecule type" value="Genomic_DNA"/>
</dbReference>
<dbReference type="PIRSF" id="PIRSF036312">
    <property type="entry name" value="Fibrillin"/>
    <property type="match status" value="1"/>
</dbReference>
<feature type="binding site" evidence="18">
    <location>
        <position position="2757"/>
    </location>
    <ligand>
        <name>Cu(2+)</name>
        <dbReference type="ChEBI" id="CHEBI:29036"/>
        <label>1</label>
        <note>catalytic</note>
    </ligand>
</feature>
<comment type="caution">
    <text evidence="20">Lacks conserved residue(s) required for the propagation of feature annotation.</text>
</comment>
<dbReference type="Gene3D" id="2.10.25.10">
    <property type="entry name" value="Laminin"/>
    <property type="match status" value="41"/>
</dbReference>
<feature type="domain" description="EGF-like" evidence="22">
    <location>
        <begin position="690"/>
        <end position="731"/>
    </location>
</feature>
<evidence type="ECO:0000256" key="5">
    <source>
        <dbReference type="ARBA" id="ARBA00022525"/>
    </source>
</evidence>
<evidence type="ECO:0000313" key="25">
    <source>
        <dbReference type="Proteomes" id="UP000507470"/>
    </source>
</evidence>
<feature type="domain" description="EGF-like" evidence="22">
    <location>
        <begin position="1810"/>
        <end position="1851"/>
    </location>
</feature>
<keyword evidence="11" id="KW-0106">Calcium</keyword>
<dbReference type="InterPro" id="IPR000742">
    <property type="entry name" value="EGF"/>
</dbReference>
<dbReference type="SUPFAM" id="SSF57196">
    <property type="entry name" value="EGF/Laminin"/>
    <property type="match status" value="11"/>
</dbReference>
<feature type="binding site" evidence="18">
    <location>
        <position position="2832"/>
    </location>
    <ligand>
        <name>Cu(2+)</name>
        <dbReference type="ChEBI" id="CHEBI:29036"/>
        <label>1</label>
        <note>catalytic</note>
    </ligand>
</feature>
<keyword evidence="13 18" id="KW-0186">Copper</keyword>
<feature type="domain" description="EGF-like" evidence="22">
    <location>
        <begin position="984"/>
        <end position="1021"/>
    </location>
</feature>
<evidence type="ECO:0000256" key="9">
    <source>
        <dbReference type="ARBA" id="ARBA00022729"/>
    </source>
</evidence>
<evidence type="ECO:0000256" key="18">
    <source>
        <dbReference type="PIRSR" id="PIRSR600720-2"/>
    </source>
</evidence>
<dbReference type="FunFam" id="2.60.120.310:FF:000005">
    <property type="entry name" value="Peptidylglycine alpha-hydroxylating monooxygenase"/>
    <property type="match status" value="1"/>
</dbReference>
<evidence type="ECO:0000256" key="4">
    <source>
        <dbReference type="ARBA" id="ARBA00012689"/>
    </source>
</evidence>
<proteinExistence type="inferred from homology"/>
<dbReference type="InterPro" id="IPR018097">
    <property type="entry name" value="EGF_Ca-bd_CS"/>
</dbReference>
<dbReference type="InterPro" id="IPR014784">
    <property type="entry name" value="Cu2_ascorb_mOase-like_C"/>
</dbReference>
<dbReference type="Pfam" id="PF14670">
    <property type="entry name" value="FXa_inhibition"/>
    <property type="match status" value="1"/>
</dbReference>
<dbReference type="InterPro" id="IPR013032">
    <property type="entry name" value="EGF-like_CS"/>
</dbReference>
<comment type="similarity">
    <text evidence="2">Belongs to the fibrillin family.</text>
</comment>
<feature type="domain" description="TB" evidence="23">
    <location>
        <begin position="778"/>
        <end position="818"/>
    </location>
</feature>
<feature type="domain" description="EGF-like" evidence="22">
    <location>
        <begin position="375"/>
        <end position="416"/>
    </location>
</feature>
<feature type="domain" description="TB" evidence="23">
    <location>
        <begin position="2135"/>
        <end position="2187"/>
    </location>
</feature>
<feature type="domain" description="EGF-like" evidence="22">
    <location>
        <begin position="500"/>
        <end position="540"/>
    </location>
</feature>
<dbReference type="SUPFAM" id="SSF57184">
    <property type="entry name" value="Growth factor receptor domain"/>
    <property type="match status" value="9"/>
</dbReference>
<dbReference type="GO" id="GO:0004504">
    <property type="term" value="F:peptidylglycine monooxygenase activity"/>
    <property type="evidence" value="ECO:0007669"/>
    <property type="project" value="UniProtKB-EC"/>
</dbReference>
<feature type="domain" description="EGF-like" evidence="22">
    <location>
        <begin position="648"/>
        <end position="685"/>
    </location>
</feature>
<feature type="domain" description="EGF-like" evidence="22">
    <location>
        <begin position="1925"/>
        <end position="1962"/>
    </location>
</feature>
<dbReference type="FunFam" id="2.10.25.10:FF:000002">
    <property type="entry name" value="Latent-transforming growth factor beta-binding protein 3"/>
    <property type="match status" value="1"/>
</dbReference>
<evidence type="ECO:0000256" key="1">
    <source>
        <dbReference type="ARBA" id="ARBA00004498"/>
    </source>
</evidence>
<feature type="domain" description="EGF-like" evidence="22">
    <location>
        <begin position="1768"/>
        <end position="1805"/>
    </location>
</feature>
<dbReference type="InterPro" id="IPR017878">
    <property type="entry name" value="TB_dom"/>
</dbReference>
<dbReference type="GO" id="GO:0016020">
    <property type="term" value="C:membrane"/>
    <property type="evidence" value="ECO:0007669"/>
    <property type="project" value="InterPro"/>
</dbReference>
<evidence type="ECO:0000256" key="14">
    <source>
        <dbReference type="ARBA" id="ARBA00023033"/>
    </source>
</evidence>
<dbReference type="InterPro" id="IPR024731">
    <property type="entry name" value="NELL2-like_EGF"/>
</dbReference>
<evidence type="ECO:0000259" key="23">
    <source>
        <dbReference type="PROSITE" id="PS51364"/>
    </source>
</evidence>
<dbReference type="InterPro" id="IPR049883">
    <property type="entry name" value="NOTCH1_EGF-like"/>
</dbReference>
<dbReference type="Gene3D" id="3.90.290.10">
    <property type="entry name" value="TGF-beta binding (TB) domain"/>
    <property type="match status" value="9"/>
</dbReference>
<feature type="domain" description="EGF-like" evidence="22">
    <location>
        <begin position="541"/>
        <end position="580"/>
    </location>
</feature>
<feature type="domain" description="EGF-like" evidence="22">
    <location>
        <begin position="2199"/>
        <end position="2240"/>
    </location>
</feature>
<keyword evidence="5" id="KW-0964">Secreted</keyword>
<comment type="subcellular location">
    <subcellularLocation>
        <location evidence="1">Secreted</location>
        <location evidence="1">Extracellular space</location>
        <location evidence="1">Extracellular matrix</location>
    </subcellularLocation>
</comment>
<feature type="domain" description="EGF-like" evidence="22">
    <location>
        <begin position="1726"/>
        <end position="1767"/>
    </location>
</feature>
<protein>
    <recommendedName>
        <fullName evidence="4">peptidylglycine monooxygenase</fullName>
        <ecNumber evidence="4">1.14.17.3</ecNumber>
    </recommendedName>
</protein>
<dbReference type="FunFam" id="2.10.25.10:FF:000068">
    <property type="entry name" value="Latent transforming growth factor beta binding protein 3"/>
    <property type="match status" value="1"/>
</dbReference>
<dbReference type="CDD" id="cd00054">
    <property type="entry name" value="EGF_CA"/>
    <property type="match status" value="19"/>
</dbReference>
<feature type="signal peptide" evidence="21">
    <location>
        <begin position="1"/>
        <end position="21"/>
    </location>
</feature>
<feature type="domain" description="EGF-like" evidence="22">
    <location>
        <begin position="1615"/>
        <end position="1657"/>
    </location>
</feature>
<evidence type="ECO:0000313" key="24">
    <source>
        <dbReference type="EMBL" id="CAC5378600.1"/>
    </source>
</evidence>
<dbReference type="PROSITE" id="PS01186">
    <property type="entry name" value="EGF_2"/>
    <property type="match status" value="23"/>
</dbReference>
<dbReference type="FunFam" id="2.10.25.10:FF:000003">
    <property type="entry name" value="fibrillin-1 isoform X1"/>
    <property type="match status" value="12"/>
</dbReference>
<keyword evidence="7 20" id="KW-0245">EGF-like domain</keyword>
<dbReference type="Gene3D" id="2.60.120.310">
    <property type="entry name" value="Copper type II, ascorbate-dependent monooxygenase, N-terminal domain"/>
    <property type="match status" value="1"/>
</dbReference>
<feature type="domain" description="EGF-like" evidence="22">
    <location>
        <begin position="2241"/>
        <end position="2281"/>
    </location>
</feature>
<sequence>MCNILELSFIFFAIFCDIIHSWNEPGLQRDENRYRWQRDDPNSRLRGKVCGPLTRRYCCRGWTRTPGSYSCTIPMCIQSCNGGICVQPNRCQCQNGQMSQKCPQTQNCSPGCLNGGKCLGNNRCACSYGFSGKRCEVDYRTGPCFTELSDDMCRGQLTGVVCTKLLCCATVGKAWGNPCEQCPTGPTICRKGFLPNHQTKTCQDIDECKAIPGCQRVNPITKKCEDLNECKSVPNACTNGQCINTEGSYFCRCNPGFELTADRTQCLAILRKYCFGRVSGSRCTDRMSRLLSLSDCCCGVGRGWGDSEQCMQCPPSGTPRYQELCRQLGGNQTLNECRILLNLCDNGRCVDTPDGYRCDCNVGYRPDSAGHRCTDINECVERRGLCRNGRCRNTPGGFTCDCNTGYVLSKDGTYCTDMNECATTRMCPNGRCVNINGGYKCECNPGFRQSLNQMICYDIDECNENGKLCINGQCENTVGSYRCICDRGFQLSPDGAYCLDYNECAKSGMCTHGKCVNMNGGYMCICNPGFVAAPDGKACIDVDECERNPCVNGICINNQGSFRCECPESFQLQADGRTCLDVKTDICYQDKKRGVCVLPLPRPMTRSMCCCTDISSALYKRWGAACEICPLTGTPQYKQLCDALPDRDVNECALNPEICQNGACENLDGSYRCVCNPGYQVDQSGKRCRDINECQTYPHFCTGGQCRNTEGSYHCTCPTGYRFNPDRSSCQDINECVESKPCIDARCTNTPGSFKCDCIDPGMRLDSTGRICIDDRRASCWLEVRGGRCEKDIKTPVTKAECCGSIGKAWGSPCEECPRSEDMKCRKGFKSDDGITCIDINECELFPDICVGGFCTNTRGSFRCTCPPGLSLDSSGRKCVDTRQSSCYMEYSRGLCSSPIFGNYLKSTCCCSLGKAWGSPCKSCPRKGTAEYTSLCASVVDVINECVEFPDVCYNGQCKNKLEGFECICNPGFATDQRGVNCTDIDECKISFGVCGDGTCVNLPGRFRCQCNVGFEPVMMEQMCMDIDECQTLPNICTGGTCENSPGSYICHCPPGHILSPDGRSCRDVNECSEDSSICTNGICENYMGGYQCRCLDGYQPNAQHTSCLDVDECAVRNGGCQAICINTPGSFTCGCKPGFILLPDQRSCQDVDECKENPDICSSGRCTNLQGSYRCTCLGGLAPTDDNKNCIDIDECNLGKDFYLDECTEGSARCDPQAVCINTIGSFKCDCRPGYSGDGFTCRDVNECTRNNGGCDIDATCVNVPGSFRCVCDDGYAGDGFHCRDVDECTVDRLSCQNDIDECIFKHLCVNGQCENTYGHFRCNCEQGYTLDQTGGNCTDINECLNPDNCRYGTCINTSGRYICQCPPNFTLTPSGTACIDLRIGTCYLEGPAVTQGVGRCRGEIGRNILRSSCCCSVGRGWGEARGMCEHCPRNGSSEYRSLCPGGPGFKPGNTTTGGIDDIDECVEISGLCEGGECQNTYGGYICICPTGYRLQGHRCIDINECRENPTICGEGTCANIQGSFKCMCPDGYVPMIGEKGCMDMRKGNCYSSYFTQRRRPYQLVCESPLSSNVTKKMCCCSSLGKAWNSPCEVCPDAGSGNYSELCGPKDISRINECEIFGNNICKNGQCFDTAESFRCQCNTGYLYNPTTFNCEDEDECRRQLSPCAGISQCINTPGSYFCRCPTGYKLTPDLHSCQDVDECRDISGICNNGECTNLDGSFKYVNECLNQVGMCQNGRCINTVGSFTCQCQAGYTLSPDGSNCIDVDECQENRDICRNGICRNTDGFYRCFCDDGYIMSQSGEFCVDKNECLTEAGLCANGRCVNTVGGFKCICPPGSLMTLDGRSCLDIREGNCFNRFTNGRCLDPRSRNTTRPKCCCSRGEAWGSSELCEICPKPGEAGFDLLCPDGFGRITDPSGGTRDINECVDNPDLCRNGRCINTDGSFRCDCDPGYKLDRSGTTCIDDDECVSRPGICGNGTCTNVIGSFRCSCSAGFEQGIDNTCQDINECNGPLNNCAFRCVNIPGSFACICPMGYSLASDGIHCQDVDECQTQANTCRYACKNLVGSFMCICPEGYREVGPNQCVDINECQTIQGVCQHGRCTNLQGGYRCQCQPGYSVSSDGKHCIDSRNGYCYLQLTGGRCRPESSTVSLSKTDCCCSLADAWGPACERCPSRNSREFKRLCPHGPGKDTRGGDLNECLLFPNVCLHGKCVNQVGSYRCMCDKGYKTDITGTKCIDVNECEDRQKPCEFVCQNIPGSYKCACPRGYVLNMDGKSCRDLDECTTMQHNCQHECVNTVGSFQCGCMTGFRRGPGQQCIDINECNENPRLCGPGGTCHNTRGSYRCTCPDGYKVDITGERCVGKLRGNKVDITGERCVVKGYKLDITGERCVDVDECADGRCKEGCQNLVGSWKCSCPPGYIQTYAWGQCEDTDECTDGSICGVSQCINMPGSYSCQCNTGMDFDPISLSCITLNACGTDPCLFGCAPTVSSFTCGCPSGYHSLGQGHCVLAVEPTLQPGQNIPHVAAPTGGPGVPPGEGCYQCDIENKDLPLSKRAKRSIEDNITTMNSTIEEPLDPSKPLVITLPRTQIKPKMTILKVLPALVALKDNVRYKLAKGSGNRVFLMHTRKGVSSLQFRRKVRKPRTFNLDIVGRPRIKREKIGGKLVHLKKVDIRLIVSRTHSIEIDYEVKMSLLRAISLLLAVFIVNASKLDLLMPEVAPDKADTYLCIPLKMSDLNTYIVGFEPHANKKVAHHMLLYGCDTPGIPGAKVWNCGGMEHPSFKSAGTCKTGNKGIIYAWAYDAPGLTLPKDVAFKVGGDTGINYLVLQVHYKDVSSFLPPNNGVDSSGVSLITTDVPQPKRAGVMLLGTGGMLPKHSVEYFETACKYRESFTVYPFAYRTHAHMHGKVVSGYVIKDGVWTELGRKDPMKPEMFYNVTTHPGGP</sequence>
<dbReference type="Gene3D" id="2.60.120.230">
    <property type="match status" value="1"/>
</dbReference>
<feature type="chain" id="PRO_5027016277" description="peptidylglycine monooxygenase" evidence="21">
    <location>
        <begin position="22"/>
        <end position="2945"/>
    </location>
</feature>
<evidence type="ECO:0000256" key="13">
    <source>
        <dbReference type="ARBA" id="ARBA00023008"/>
    </source>
</evidence>
<feature type="domain" description="EGF-like" evidence="22">
    <location>
        <begin position="1463"/>
        <end position="1502"/>
    </location>
</feature>
<dbReference type="InterPro" id="IPR009030">
    <property type="entry name" value="Growth_fac_rcpt_cys_sf"/>
</dbReference>
<evidence type="ECO:0000256" key="7">
    <source>
        <dbReference type="ARBA" id="ARBA00022536"/>
    </source>
</evidence>
<dbReference type="InterPro" id="IPR008977">
    <property type="entry name" value="PHM/PNGase_F_dom_sf"/>
</dbReference>
<feature type="domain" description="EGF-like" evidence="22">
    <location>
        <begin position="1204"/>
        <end position="1242"/>
    </location>
</feature>
<dbReference type="InterPro" id="IPR000720">
    <property type="entry name" value="PHM/PAL"/>
</dbReference>
<feature type="binding site" evidence="18">
    <location>
        <position position="2903"/>
    </location>
    <ligand>
        <name>Cu(2+)</name>
        <dbReference type="ChEBI" id="CHEBI:29036"/>
        <label>1</label>
        <note>catalytic</note>
    </ligand>
</feature>
<feature type="domain" description="EGF-like" evidence="22">
    <location>
        <begin position="1503"/>
        <end position="1540"/>
    </location>
</feature>
<evidence type="ECO:0000256" key="2">
    <source>
        <dbReference type="ARBA" id="ARBA00008972"/>
    </source>
</evidence>
<feature type="domain" description="TB" evidence="23">
    <location>
        <begin position="885"/>
        <end position="936"/>
    </location>
</feature>
<dbReference type="Pfam" id="PF12947">
    <property type="entry name" value="EGF_3"/>
    <property type="match status" value="2"/>
</dbReference>
<feature type="domain" description="EGF-like" evidence="22">
    <location>
        <begin position="2049"/>
        <end position="2088"/>
    </location>
</feature>
<accession>A0A6J8B5I8</accession>
<feature type="domain" description="TB" evidence="23">
    <location>
        <begin position="1549"/>
        <end position="1608"/>
    </location>
</feature>
<feature type="domain" description="EGF-like" evidence="22">
    <location>
        <begin position="2322"/>
        <end position="2364"/>
    </location>
</feature>
<feature type="domain" description="TB" evidence="23">
    <location>
        <begin position="585"/>
        <end position="641"/>
    </location>
</feature>
<dbReference type="FunFam" id="2.10.25.10:FF:000096">
    <property type="entry name" value="Putative fibrillin 2"/>
    <property type="match status" value="1"/>
</dbReference>
<feature type="domain" description="EGF-like" evidence="22">
    <location>
        <begin position="1300"/>
        <end position="1336"/>
    </location>
</feature>
<keyword evidence="15 19" id="KW-1015">Disulfide bond</keyword>
<dbReference type="InterPro" id="IPR000323">
    <property type="entry name" value="Cu2_ascorb_mOase_N"/>
</dbReference>
<dbReference type="PROSITE" id="PS51364">
    <property type="entry name" value="TB"/>
    <property type="match status" value="9"/>
</dbReference>
<dbReference type="Pfam" id="PF12661">
    <property type="entry name" value="hEGF"/>
    <property type="match status" value="2"/>
</dbReference>
<dbReference type="SUPFAM" id="SSF49742">
    <property type="entry name" value="PHM/PNGase F"/>
    <property type="match status" value="2"/>
</dbReference>
<evidence type="ECO:0000256" key="12">
    <source>
        <dbReference type="ARBA" id="ARBA00023002"/>
    </source>
</evidence>
<dbReference type="SMART" id="SM00181">
    <property type="entry name" value="EGF"/>
    <property type="match status" value="42"/>
</dbReference>
<dbReference type="FunFam" id="2.10.25.10:FF:000038">
    <property type="entry name" value="Fibrillin 2"/>
    <property type="match status" value="2"/>
</dbReference>
<feature type="domain" description="EGF-like" evidence="22">
    <location>
        <begin position="333"/>
        <end position="374"/>
    </location>
</feature>
<dbReference type="EC" id="1.14.17.3" evidence="4"/>
<dbReference type="GO" id="GO:0005507">
    <property type="term" value="F:copper ion binding"/>
    <property type="evidence" value="ECO:0007669"/>
    <property type="project" value="InterPro"/>
</dbReference>
<feature type="disulfide bond" evidence="19">
    <location>
        <begin position="2763"/>
        <end position="2790"/>
    </location>
</feature>
<keyword evidence="8 18" id="KW-0479">Metal-binding</keyword>
<evidence type="ECO:0000256" key="21">
    <source>
        <dbReference type="SAM" id="SignalP"/>
    </source>
</evidence>
<feature type="domain" description="TB" evidence="23">
    <location>
        <begin position="1386"/>
        <end position="1445"/>
    </location>
</feature>
<feature type="domain" description="EGF-like" evidence="22">
    <location>
        <begin position="104"/>
        <end position="136"/>
    </location>
</feature>
<evidence type="ECO:0000256" key="17">
    <source>
        <dbReference type="ARBA" id="ARBA00048431"/>
    </source>
</evidence>
<feature type="domain" description="TB" evidence="23">
    <location>
        <begin position="272"/>
        <end position="325"/>
    </location>
</feature>
<dbReference type="OrthoDB" id="10045365at2759"/>
<dbReference type="FunFam" id="2.10.25.10:FF:000010">
    <property type="entry name" value="Pro-epidermal growth factor"/>
    <property type="match status" value="2"/>
</dbReference>
<feature type="domain" description="TB" evidence="23">
    <location>
        <begin position="1856"/>
        <end position="1909"/>
    </location>
</feature>